<organism evidence="1 2">
    <name type="scientific">Hypoxylon rubiginosum</name>
    <dbReference type="NCBI Taxonomy" id="110542"/>
    <lineage>
        <taxon>Eukaryota</taxon>
        <taxon>Fungi</taxon>
        <taxon>Dikarya</taxon>
        <taxon>Ascomycota</taxon>
        <taxon>Pezizomycotina</taxon>
        <taxon>Sordariomycetes</taxon>
        <taxon>Xylariomycetidae</taxon>
        <taxon>Xylariales</taxon>
        <taxon>Hypoxylaceae</taxon>
        <taxon>Hypoxylon</taxon>
    </lineage>
</organism>
<gene>
    <name evidence="1" type="ORF">F4821DRAFT_258064</name>
</gene>
<proteinExistence type="predicted"/>
<evidence type="ECO:0000313" key="1">
    <source>
        <dbReference type="EMBL" id="KAI6088231.1"/>
    </source>
</evidence>
<keyword evidence="2" id="KW-1185">Reference proteome</keyword>
<accession>A0ACC0D659</accession>
<reference evidence="1 2" key="1">
    <citation type="journal article" date="2022" name="New Phytol.">
        <title>Ecological generalism drives hyperdiversity of secondary metabolite gene clusters in xylarialean endophytes.</title>
        <authorList>
            <person name="Franco M.E.E."/>
            <person name="Wisecaver J.H."/>
            <person name="Arnold A.E."/>
            <person name="Ju Y.M."/>
            <person name="Slot J.C."/>
            <person name="Ahrendt S."/>
            <person name="Moore L.P."/>
            <person name="Eastman K.E."/>
            <person name="Scott K."/>
            <person name="Konkel Z."/>
            <person name="Mondo S.J."/>
            <person name="Kuo A."/>
            <person name="Hayes R.D."/>
            <person name="Haridas S."/>
            <person name="Andreopoulos B."/>
            <person name="Riley R."/>
            <person name="LaButti K."/>
            <person name="Pangilinan J."/>
            <person name="Lipzen A."/>
            <person name="Amirebrahimi M."/>
            <person name="Yan J."/>
            <person name="Adam C."/>
            <person name="Keymanesh K."/>
            <person name="Ng V."/>
            <person name="Louie K."/>
            <person name="Northen T."/>
            <person name="Drula E."/>
            <person name="Henrissat B."/>
            <person name="Hsieh H.M."/>
            <person name="Youens-Clark K."/>
            <person name="Lutzoni F."/>
            <person name="Miadlikowska J."/>
            <person name="Eastwood D.C."/>
            <person name="Hamelin R.C."/>
            <person name="Grigoriev I.V."/>
            <person name="U'Ren J.M."/>
        </authorList>
    </citation>
    <scope>NUCLEOTIDE SEQUENCE [LARGE SCALE GENOMIC DNA]</scope>
    <source>
        <strain evidence="1 2">ER1909</strain>
    </source>
</reference>
<name>A0ACC0D659_9PEZI</name>
<evidence type="ECO:0000313" key="2">
    <source>
        <dbReference type="Proteomes" id="UP001497680"/>
    </source>
</evidence>
<comment type="caution">
    <text evidence="1">The sequence shown here is derived from an EMBL/GenBank/DDBJ whole genome shotgun (WGS) entry which is preliminary data.</text>
</comment>
<dbReference type="Proteomes" id="UP001497680">
    <property type="component" value="Unassembled WGS sequence"/>
</dbReference>
<protein>
    <submittedName>
        <fullName evidence="1">Uncharacterized protein</fullName>
    </submittedName>
</protein>
<sequence>MGPKQMDEKAAARIAKSRGKSDGFARRADMAARNNNDNKKGEGSSDGASRKDDSSQKKNDGGQDK</sequence>
<dbReference type="EMBL" id="MU394302">
    <property type="protein sequence ID" value="KAI6088231.1"/>
    <property type="molecule type" value="Genomic_DNA"/>
</dbReference>